<accession>A0A1R0H3S6</accession>
<evidence type="ECO:0000313" key="10">
    <source>
        <dbReference type="EMBL" id="OLY83768.1"/>
    </source>
</evidence>
<comment type="catalytic activity">
    <reaction evidence="1">
        <text>Hydrolysis of terminal non-reducing N-acetyl-D-hexosamine residues in N-acetyl-beta-D-hexosaminides.</text>
        <dbReference type="EC" id="3.2.1.52"/>
    </reaction>
</comment>
<evidence type="ECO:0000256" key="8">
    <source>
        <dbReference type="SAM" id="SignalP"/>
    </source>
</evidence>
<evidence type="ECO:0000256" key="3">
    <source>
        <dbReference type="ARBA" id="ARBA00012663"/>
    </source>
</evidence>
<dbReference type="Pfam" id="PF00933">
    <property type="entry name" value="Glyco_hydro_3"/>
    <property type="match status" value="1"/>
</dbReference>
<feature type="compositionally biased region" description="Basic and acidic residues" evidence="7">
    <location>
        <begin position="316"/>
        <end position="333"/>
    </location>
</feature>
<dbReference type="InterPro" id="IPR001764">
    <property type="entry name" value="Glyco_hydro_3_N"/>
</dbReference>
<dbReference type="OrthoDB" id="10362518at2759"/>
<dbReference type="InterPro" id="IPR050226">
    <property type="entry name" value="NagZ_Beta-hexosaminidase"/>
</dbReference>
<dbReference type="GO" id="GO:0009254">
    <property type="term" value="P:peptidoglycan turnover"/>
    <property type="evidence" value="ECO:0007669"/>
    <property type="project" value="TreeGrafter"/>
</dbReference>
<dbReference type="AlphaFoldDB" id="A0A1R0H3S6"/>
<feature type="domain" description="Glycoside hydrolase family 3 N-terminal" evidence="9">
    <location>
        <begin position="659"/>
        <end position="982"/>
    </location>
</feature>
<keyword evidence="5" id="KW-0326">Glycosidase</keyword>
<dbReference type="EC" id="3.2.1.52" evidence="3"/>
<evidence type="ECO:0000259" key="9">
    <source>
        <dbReference type="Pfam" id="PF00933"/>
    </source>
</evidence>
<sequence length="1253" mass="140753">MKNISVSWGLVLLFLTRLSHAENTQDKDINGYRDNHHNDPYGYWKTYNNPAPNRVYSSPVYNKVSRTDIDDNFISKNKILKAFNKRQNIYLENNQQNDSPVGIEPQNVPFNENDFDHVALAEDASGSISSSHDFTDLEADNEKSSSIFGLQIEDIPISDNASQSKESGNKGEATNKSHTTKADTESVDTIRDSEFQVLDNNNDFSPNSLPTPSPTSNRDNLNSLNSKTDSDFSESPNTIVPEDTNAPILNSQFFEIFQKKLQESSAKQAQTPILRKELKIENEAPFKKEGKIVEEKKKEKKEKKPKKEKNKKKNKKDSSEPKASKNKAFSDDRFDSDDFDDSDIEYRLPGDLHDLNAENMDFDDWKKDFAASPNSVLNNLNELELKKLKEEAKSLRDSSEKVNSNTDNVLLNELSQKGSRIKNKDLMESKLFGSDYDYDYNNNFGLGLGWDSIFDWRVGSGLFNNQTGFNNQNSTNLNGSWNNTNSNININQIEIIADKFSFDYNNGKIIPGKSAPFGNNFDDSYKGGYNYGRIGGYNDAYGLAPFSSNSYSAYPYYNKPYDDYSYSNSRRLSRTLDEAIEYAQNSLQEEYFNSYDVNYEIIQILSNMTLKQKIFQRIMPMLNISQIIDLTTTVGSSGFSPSSLTQYWNSTINPDLFMLNSTFASILMEYGFGGIILSNNSTISLNQTVFTIANIKYDNYLNNTIPLFIGEYDDCYLDDSLGFGTIFPSDMSICSTCNRRNAHKVGERIGMENKYLGLNFNTATSCNVSLNSTSYPIGVNHCSSDPFVVTKAISKKIFGIRESGTIAGVRGFPGIGDARFRNSTSLPYSRRGIKSFLKINLIPYINLINKGIDVIDVSSVQIPALSDYLITNDYTSNQTIVPAVLSRKIITKLLRAGLGYRGIVELNANDYNLLSNVLYPENIISNAFRAGVDIIQLPINVTNGVADYSIFDSIYQRIGSDILAGNYTVRELNRSVMRILRLKFEREIMRRRAPIFEKPMIRANLKMKSSLSSILSQKLYGESITLLKNDYTCGIPFDVNQNSAIAIFMPDQIQCDLAKNEILALGITANITTYPYRNITYDSSWNATISNSTHVIIGTECYRNNIPNDGFVFDFDNQSTRYWNNLFPIKIIQQANLNNICVSTLLLNTPYCAPNFSGSNSILAGYGRPTCGLDEGDSLSISGLIGSVFGFERPRGVLPVNVFNPLNPNMISYPIGFGLPIFDDDLLIPMCGGCSSFSPYHPDYSFYPHSPPP</sequence>
<dbReference type="EMBL" id="LSSL01000757">
    <property type="protein sequence ID" value="OLY83768.1"/>
    <property type="molecule type" value="Genomic_DNA"/>
</dbReference>
<evidence type="ECO:0000256" key="6">
    <source>
        <dbReference type="SAM" id="Coils"/>
    </source>
</evidence>
<evidence type="ECO:0000256" key="5">
    <source>
        <dbReference type="ARBA" id="ARBA00023295"/>
    </source>
</evidence>
<dbReference type="InterPro" id="IPR036881">
    <property type="entry name" value="Glyco_hydro_3_C_sf"/>
</dbReference>
<dbReference type="Gene3D" id="3.40.50.1700">
    <property type="entry name" value="Glycoside hydrolase family 3 C-terminal domain"/>
    <property type="match status" value="1"/>
</dbReference>
<evidence type="ECO:0000256" key="2">
    <source>
        <dbReference type="ARBA" id="ARBA00005336"/>
    </source>
</evidence>
<dbReference type="Gene3D" id="3.20.20.300">
    <property type="entry name" value="Glycoside hydrolase, family 3, N-terminal domain"/>
    <property type="match status" value="1"/>
</dbReference>
<comment type="similarity">
    <text evidence="2">Belongs to the glycosyl hydrolase 3 family.</text>
</comment>
<reference evidence="10 11" key="1">
    <citation type="journal article" date="2016" name="Mol. Biol. Evol.">
        <title>Genome-Wide Survey of Gut Fungi (Harpellales) Reveals the First Horizontally Transferred Ubiquitin Gene from a Mosquito Host.</title>
        <authorList>
            <person name="Wang Y."/>
            <person name="White M.M."/>
            <person name="Kvist S."/>
            <person name="Moncalvo J.M."/>
        </authorList>
    </citation>
    <scope>NUCLEOTIDE SEQUENCE [LARGE SCALE GENOMIC DNA]</scope>
    <source>
        <strain evidence="10 11">ALG-7-W6</strain>
    </source>
</reference>
<dbReference type="SUPFAM" id="SSF51445">
    <property type="entry name" value="(Trans)glycosidases"/>
    <property type="match status" value="1"/>
</dbReference>
<proteinExistence type="inferred from homology"/>
<dbReference type="InterPro" id="IPR036962">
    <property type="entry name" value="Glyco_hydro_3_N_sf"/>
</dbReference>
<feature type="coiled-coil region" evidence="6">
    <location>
        <begin position="378"/>
        <end position="405"/>
    </location>
</feature>
<protein>
    <recommendedName>
        <fullName evidence="3">beta-N-acetylhexosaminidase</fullName>
        <ecNumber evidence="3">3.2.1.52</ecNumber>
    </recommendedName>
</protein>
<comment type="caution">
    <text evidence="10">The sequence shown here is derived from an EMBL/GenBank/DDBJ whole genome shotgun (WGS) entry which is preliminary data.</text>
</comment>
<feature type="compositionally biased region" description="Low complexity" evidence="7">
    <location>
        <begin position="205"/>
        <end position="217"/>
    </location>
</feature>
<feature type="signal peptide" evidence="8">
    <location>
        <begin position="1"/>
        <end position="21"/>
    </location>
</feature>
<dbReference type="STRING" id="133383.A0A1R0H3S6"/>
<feature type="region of interest" description="Disordered" evidence="7">
    <location>
        <begin position="291"/>
        <end position="336"/>
    </location>
</feature>
<keyword evidence="11" id="KW-1185">Reference proteome</keyword>
<evidence type="ECO:0000256" key="4">
    <source>
        <dbReference type="ARBA" id="ARBA00022801"/>
    </source>
</evidence>
<keyword evidence="4" id="KW-0378">Hydrolase</keyword>
<evidence type="ECO:0000256" key="1">
    <source>
        <dbReference type="ARBA" id="ARBA00001231"/>
    </source>
</evidence>
<feature type="compositionally biased region" description="Polar residues" evidence="7">
    <location>
        <begin position="218"/>
        <end position="238"/>
    </location>
</feature>
<evidence type="ECO:0000256" key="7">
    <source>
        <dbReference type="SAM" id="MobiDB-lite"/>
    </source>
</evidence>
<feature type="non-terminal residue" evidence="10">
    <location>
        <position position="1253"/>
    </location>
</feature>
<evidence type="ECO:0000313" key="11">
    <source>
        <dbReference type="Proteomes" id="UP000187455"/>
    </source>
</evidence>
<gene>
    <name evidence="10" type="ORF">AYI68_g2081</name>
</gene>
<name>A0A1R0H3S6_9FUNG</name>
<dbReference type="PANTHER" id="PTHR30480">
    <property type="entry name" value="BETA-HEXOSAMINIDASE-RELATED"/>
    <property type="match status" value="1"/>
</dbReference>
<dbReference type="GO" id="GO:0004563">
    <property type="term" value="F:beta-N-acetylhexosaminidase activity"/>
    <property type="evidence" value="ECO:0007669"/>
    <property type="project" value="UniProtKB-EC"/>
</dbReference>
<dbReference type="InterPro" id="IPR017853">
    <property type="entry name" value="GH"/>
</dbReference>
<feature type="compositionally biased region" description="Basic and acidic residues" evidence="7">
    <location>
        <begin position="167"/>
        <end position="194"/>
    </location>
</feature>
<feature type="chain" id="PRO_5013023091" description="beta-N-acetylhexosaminidase" evidence="8">
    <location>
        <begin position="22"/>
        <end position="1253"/>
    </location>
</feature>
<keyword evidence="8" id="KW-0732">Signal</keyword>
<feature type="region of interest" description="Disordered" evidence="7">
    <location>
        <begin position="154"/>
        <end position="246"/>
    </location>
</feature>
<dbReference type="Proteomes" id="UP000187455">
    <property type="component" value="Unassembled WGS sequence"/>
</dbReference>
<organism evidence="10 11">
    <name type="scientific">Smittium mucronatum</name>
    <dbReference type="NCBI Taxonomy" id="133383"/>
    <lineage>
        <taxon>Eukaryota</taxon>
        <taxon>Fungi</taxon>
        <taxon>Fungi incertae sedis</taxon>
        <taxon>Zoopagomycota</taxon>
        <taxon>Kickxellomycotina</taxon>
        <taxon>Harpellomycetes</taxon>
        <taxon>Harpellales</taxon>
        <taxon>Legeriomycetaceae</taxon>
        <taxon>Smittium</taxon>
    </lineage>
</organism>
<dbReference type="PANTHER" id="PTHR30480:SF13">
    <property type="entry name" value="BETA-HEXOSAMINIDASE"/>
    <property type="match status" value="1"/>
</dbReference>
<dbReference type="GO" id="GO:0005975">
    <property type="term" value="P:carbohydrate metabolic process"/>
    <property type="evidence" value="ECO:0007669"/>
    <property type="project" value="InterPro"/>
</dbReference>
<feature type="compositionally biased region" description="Basic residues" evidence="7">
    <location>
        <begin position="298"/>
        <end position="315"/>
    </location>
</feature>
<keyword evidence="6" id="KW-0175">Coiled coil</keyword>